<dbReference type="InterPro" id="IPR001034">
    <property type="entry name" value="DeoR_HTH"/>
</dbReference>
<dbReference type="SMART" id="SM00420">
    <property type="entry name" value="HTH_DEOR"/>
    <property type="match status" value="1"/>
</dbReference>
<dbReference type="EMBL" id="FR871824">
    <property type="protein sequence ID" value="CCB83423.1"/>
    <property type="molecule type" value="Genomic_DNA"/>
</dbReference>
<accession>F6IXP1</accession>
<dbReference type="InterPro" id="IPR036388">
    <property type="entry name" value="WH-like_DNA-bd_sf"/>
</dbReference>
<sequence length="269" mass="30145">MISLQIENTLFFGEVEIMQRQKYILDQLRQQGTIKITDISKEIDVSRETIRKDIYTLDKQGLVQAIRGGATTPQSVNETKYGKRQHEAVAEKKEIATNALRLIHDGESIFLDYGTTAFQVAERIKHSQLTNLTVITNSTFVLNSLQFVKDIQFVLLGGTMRTSEGSLSGPITLDNIDNLYADIGFFGCGGVNLQAGITNHYIEEVEVSKKMMAHCRMKVILADHTKFEKNALYKTTDIDNVDAIITDDQLDSRLAKQIRLADISLISGK</sequence>
<dbReference type="Pfam" id="PF00455">
    <property type="entry name" value="DeoRC"/>
    <property type="match status" value="1"/>
</dbReference>
<dbReference type="PROSITE" id="PS00894">
    <property type="entry name" value="HTH_DEOR_1"/>
    <property type="match status" value="1"/>
</dbReference>
<dbReference type="AlphaFoldDB" id="F6IXP1"/>
<dbReference type="PANTHER" id="PTHR30363">
    <property type="entry name" value="HTH-TYPE TRANSCRIPTIONAL REGULATOR SRLR-RELATED"/>
    <property type="match status" value="1"/>
</dbReference>
<dbReference type="RefSeq" id="WP_065674919.1">
    <property type="nucleotide sequence ID" value="NZ_FLYG01000003.1"/>
</dbReference>
<evidence type="ECO:0000256" key="2">
    <source>
        <dbReference type="ARBA" id="ARBA00023125"/>
    </source>
</evidence>
<protein>
    <submittedName>
        <fullName evidence="5">Transcription regulator</fullName>
    </submittedName>
</protein>
<feature type="domain" description="HTH deoR-type" evidence="4">
    <location>
        <begin position="17"/>
        <end position="72"/>
    </location>
</feature>
<dbReference type="PROSITE" id="PS51000">
    <property type="entry name" value="HTH_DEOR_2"/>
    <property type="match status" value="1"/>
</dbReference>
<keyword evidence="3" id="KW-0804">Transcription</keyword>
<reference evidence="5" key="1">
    <citation type="journal article" date="2011" name="J. Bacteriol.">
        <title>Annotated genome sequence of Lactobacillus pentosus MP-10, which has probiotic potential, from naturally fermented Alorena green table olives.</title>
        <authorList>
            <person name="Abriouel H."/>
            <person name="Benomar N."/>
            <person name="Perez Pulido R."/>
            <person name="Canamero M.M."/>
            <person name="Galvez A."/>
        </authorList>
    </citation>
    <scope>NUCLEOTIDE SEQUENCE</scope>
    <source>
        <strain evidence="5">MP-10</strain>
    </source>
</reference>
<dbReference type="InterPro" id="IPR050313">
    <property type="entry name" value="Carb_Metab_HTH_regulators"/>
</dbReference>
<dbReference type="InterPro" id="IPR037171">
    <property type="entry name" value="NagB/RpiA_transferase-like"/>
</dbReference>
<dbReference type="GO" id="GO:0003677">
    <property type="term" value="F:DNA binding"/>
    <property type="evidence" value="ECO:0007669"/>
    <property type="project" value="UniProtKB-KW"/>
</dbReference>
<organism evidence="5">
    <name type="scientific">Lactiplantibacillus pentosus MP-10</name>
    <dbReference type="NCBI Taxonomy" id="1028490"/>
    <lineage>
        <taxon>Bacteria</taxon>
        <taxon>Bacillati</taxon>
        <taxon>Bacillota</taxon>
        <taxon>Bacilli</taxon>
        <taxon>Lactobacillales</taxon>
        <taxon>Lactobacillaceae</taxon>
        <taxon>Lactiplantibacillus</taxon>
    </lineage>
</organism>
<gene>
    <name evidence="5" type="ORF">LPE_02474</name>
</gene>
<keyword evidence="2" id="KW-0238">DNA-binding</keyword>
<evidence type="ECO:0000256" key="1">
    <source>
        <dbReference type="ARBA" id="ARBA00023015"/>
    </source>
</evidence>
<dbReference type="SUPFAM" id="SSF100950">
    <property type="entry name" value="NagB/RpiA/CoA transferase-like"/>
    <property type="match status" value="1"/>
</dbReference>
<dbReference type="Gene3D" id="3.40.50.1360">
    <property type="match status" value="1"/>
</dbReference>
<dbReference type="SUPFAM" id="SSF46785">
    <property type="entry name" value="Winged helix' DNA-binding domain"/>
    <property type="match status" value="1"/>
</dbReference>
<evidence type="ECO:0000256" key="3">
    <source>
        <dbReference type="ARBA" id="ARBA00023163"/>
    </source>
</evidence>
<dbReference type="Gene3D" id="1.10.10.10">
    <property type="entry name" value="Winged helix-like DNA-binding domain superfamily/Winged helix DNA-binding domain"/>
    <property type="match status" value="1"/>
</dbReference>
<dbReference type="PANTHER" id="PTHR30363:SF44">
    <property type="entry name" value="AGA OPERON TRANSCRIPTIONAL REPRESSOR-RELATED"/>
    <property type="match status" value="1"/>
</dbReference>
<evidence type="ECO:0000259" key="4">
    <source>
        <dbReference type="PROSITE" id="PS51000"/>
    </source>
</evidence>
<name>F6IXP1_LACPE</name>
<dbReference type="InterPro" id="IPR014036">
    <property type="entry name" value="DeoR-like_C"/>
</dbReference>
<dbReference type="SMART" id="SM01134">
    <property type="entry name" value="DeoRC"/>
    <property type="match status" value="1"/>
</dbReference>
<dbReference type="InterPro" id="IPR036390">
    <property type="entry name" value="WH_DNA-bd_sf"/>
</dbReference>
<keyword evidence="1" id="KW-0805">Transcription regulation</keyword>
<dbReference type="Pfam" id="PF08220">
    <property type="entry name" value="HTH_DeoR"/>
    <property type="match status" value="1"/>
</dbReference>
<proteinExistence type="predicted"/>
<dbReference type="GO" id="GO:0003700">
    <property type="term" value="F:DNA-binding transcription factor activity"/>
    <property type="evidence" value="ECO:0007669"/>
    <property type="project" value="InterPro"/>
</dbReference>
<dbReference type="InterPro" id="IPR018356">
    <property type="entry name" value="Tscrpt_reg_HTH_DeoR_CS"/>
</dbReference>
<evidence type="ECO:0000313" key="5">
    <source>
        <dbReference type="EMBL" id="CCB83423.1"/>
    </source>
</evidence>